<dbReference type="GO" id="GO:0016757">
    <property type="term" value="F:glycosyltransferase activity"/>
    <property type="evidence" value="ECO:0007669"/>
    <property type="project" value="InterPro"/>
</dbReference>
<keyword evidence="3" id="KW-0333">Golgi apparatus</keyword>
<evidence type="ECO:0000256" key="1">
    <source>
        <dbReference type="ARBA" id="ARBA00004323"/>
    </source>
</evidence>
<accession>K8F1Q7</accession>
<name>K8F1Q7_9CHLO</name>
<feature type="region of interest" description="Disordered" evidence="4">
    <location>
        <begin position="86"/>
        <end position="234"/>
    </location>
</feature>
<comment type="subcellular location">
    <subcellularLocation>
        <location evidence="1">Golgi apparatus membrane</location>
        <topology evidence="1">Single-pass type II membrane protein</topology>
    </subcellularLocation>
</comment>
<evidence type="ECO:0000256" key="3">
    <source>
        <dbReference type="ARBA" id="ARBA00023034"/>
    </source>
</evidence>
<dbReference type="OrthoDB" id="1924787at2759"/>
<comment type="similarity">
    <text evidence="2">Belongs to the glycosyltransferase 47 family.</text>
</comment>
<evidence type="ECO:0000259" key="5">
    <source>
        <dbReference type="Pfam" id="PF03016"/>
    </source>
</evidence>
<feature type="compositionally biased region" description="Basic and acidic residues" evidence="4">
    <location>
        <begin position="178"/>
        <end position="202"/>
    </location>
</feature>
<dbReference type="AlphaFoldDB" id="K8F1Q7"/>
<dbReference type="EMBL" id="FO082272">
    <property type="protein sequence ID" value="CCO66248.1"/>
    <property type="molecule type" value="Genomic_DNA"/>
</dbReference>
<reference evidence="6 7" key="1">
    <citation type="submission" date="2011-10" db="EMBL/GenBank/DDBJ databases">
        <authorList>
            <person name="Genoscope - CEA"/>
        </authorList>
    </citation>
    <scope>NUCLEOTIDE SEQUENCE [LARGE SCALE GENOMIC DNA]</scope>
    <source>
        <strain evidence="6 7">RCC 1105</strain>
    </source>
</reference>
<dbReference type="Pfam" id="PF03016">
    <property type="entry name" value="Exostosin_GT47"/>
    <property type="match status" value="1"/>
</dbReference>
<evidence type="ECO:0000313" key="6">
    <source>
        <dbReference type="EMBL" id="CCO66248.1"/>
    </source>
</evidence>
<dbReference type="Proteomes" id="UP000198341">
    <property type="component" value="Chromosome 7"/>
</dbReference>
<dbReference type="PANTHER" id="PTHR11062">
    <property type="entry name" value="EXOSTOSIN HEPARAN SULFATE GLYCOSYLTRANSFERASE -RELATED"/>
    <property type="match status" value="1"/>
</dbReference>
<dbReference type="InterPro" id="IPR040911">
    <property type="entry name" value="Exostosin_GT47"/>
</dbReference>
<dbReference type="GeneID" id="19014593"/>
<protein>
    <submittedName>
        <fullName evidence="6">Exostosin family protein (ISS)</fullName>
    </submittedName>
</protein>
<evidence type="ECO:0000256" key="2">
    <source>
        <dbReference type="ARBA" id="ARBA00010271"/>
    </source>
</evidence>
<gene>
    <name evidence="6" type="ORF">Bathy07g01030</name>
</gene>
<dbReference type="GO" id="GO:0000139">
    <property type="term" value="C:Golgi membrane"/>
    <property type="evidence" value="ECO:0007669"/>
    <property type="project" value="UniProtKB-SubCell"/>
</dbReference>
<feature type="compositionally biased region" description="Basic and acidic residues" evidence="4">
    <location>
        <begin position="119"/>
        <end position="169"/>
    </location>
</feature>
<sequence length="932" mass="105956">MASRGGKEEEKARRRRSKRRRKQRACSFFPLSSLFFFLFFFFFLPVLVVVVVFARDVGGDDDGKHTPIGVNGGGVFVKATTTTTTTRRMLQQQQQKEEEEDRGGTFDLLAGKASGDGDAENRHDRMRRERRERAVRREEGNRLETTTAERPRGGDEEGKKGDGTDPHLRLERHRRRHQEQLLRYRGMEKGKERWHAVRRERSAAAAPSSFPPPPPPSPSPSPSPPLPSPPPREMKEEVAVVKEYPVLNPDNDRCVHGYPSSKDGHECICNTDWTGAKCDENPAPSCDRFTFGSCGDVLTRQITVRPRSAPEIKEFPSCKCVDECIEYTLKAFGKETYEVMTREGGGGKRPFQMNLRTEHFCKVGDVDDGNIDSDSSISSIGLLYKQPQDEEYRRSYIFEYDKPTRQALREKSGNVNADRNVDKVVFDRVRSKIITMEDHGDQFANSYVQNEGICSPLCEKNGKCEWFECACNKGRFGYECALSEEEILQAKKNSEERYAKNELSLAAADLPGGIKRFYRGHKYKNNGSYRGVHYFFETMIADAGVVDPNGAESLRSTMVIPFFPGDLVGNVGSFTTVMERVIEYVDKKYSLKEAVHPTVWINAMDRSLCTLQTDVHSELPPGAIVVSQYGMWRTKEGNHECFYPNRDIVIPSSLSVSPGYGGDKDPKHTRFDPNTKDGMLLFFRGRAKNFKQCTGENIFTNVKECMYLYSQGIRTFMLDWYKNEPRFFLNKNVMSPEFSKYGGVGELARSENIRLRSYFCLAAGGNGWDQRFFDAIHRGCVPLMTQLNTSHPYDFLLDYDTFTVFIPNGSQDLKRVPEILDKTVQSGTHSNMVKNLRVVHEAFAWSGGNFRDTLSEKDTFLVHNGAYHHAVWAIAHRSGKEIPSSSAVQLCRLYFHNPYHANANDILYADVREKLKQRCFSDEILSKSKSTT</sequence>
<evidence type="ECO:0000256" key="4">
    <source>
        <dbReference type="SAM" id="MobiDB-lite"/>
    </source>
</evidence>
<dbReference type="InterPro" id="IPR004263">
    <property type="entry name" value="Exostosin"/>
</dbReference>
<dbReference type="KEGG" id="bpg:Bathy07g01030"/>
<keyword evidence="7" id="KW-1185">Reference proteome</keyword>
<organism evidence="6 7">
    <name type="scientific">Bathycoccus prasinos</name>
    <dbReference type="NCBI Taxonomy" id="41875"/>
    <lineage>
        <taxon>Eukaryota</taxon>
        <taxon>Viridiplantae</taxon>
        <taxon>Chlorophyta</taxon>
        <taxon>Mamiellophyceae</taxon>
        <taxon>Mamiellales</taxon>
        <taxon>Bathycoccaceae</taxon>
        <taxon>Bathycoccus</taxon>
    </lineage>
</organism>
<evidence type="ECO:0000313" key="7">
    <source>
        <dbReference type="Proteomes" id="UP000198341"/>
    </source>
</evidence>
<dbReference type="PANTHER" id="PTHR11062:SF281">
    <property type="entry name" value="EXOSTOSIN-LIKE 2"/>
    <property type="match status" value="1"/>
</dbReference>
<proteinExistence type="inferred from homology"/>
<feature type="compositionally biased region" description="Pro residues" evidence="4">
    <location>
        <begin position="209"/>
        <end position="231"/>
    </location>
</feature>
<dbReference type="RefSeq" id="XP_007512160.1">
    <property type="nucleotide sequence ID" value="XM_007512098.1"/>
</dbReference>
<feature type="domain" description="Exostosin GT47" evidence="5">
    <location>
        <begin position="634"/>
        <end position="820"/>
    </location>
</feature>
<dbReference type="STRING" id="41875.K8F1Q7"/>